<feature type="compositionally biased region" description="Acidic residues" evidence="1">
    <location>
        <begin position="10"/>
        <end position="21"/>
    </location>
</feature>
<name>A0A699W837_TANCI</name>
<dbReference type="AlphaFoldDB" id="A0A699W837"/>
<organism evidence="2">
    <name type="scientific">Tanacetum cinerariifolium</name>
    <name type="common">Dalmatian daisy</name>
    <name type="synonym">Chrysanthemum cinerariifolium</name>
    <dbReference type="NCBI Taxonomy" id="118510"/>
    <lineage>
        <taxon>Eukaryota</taxon>
        <taxon>Viridiplantae</taxon>
        <taxon>Streptophyta</taxon>
        <taxon>Embryophyta</taxon>
        <taxon>Tracheophyta</taxon>
        <taxon>Spermatophyta</taxon>
        <taxon>Magnoliopsida</taxon>
        <taxon>eudicotyledons</taxon>
        <taxon>Gunneridae</taxon>
        <taxon>Pentapetalae</taxon>
        <taxon>asterids</taxon>
        <taxon>campanulids</taxon>
        <taxon>Asterales</taxon>
        <taxon>Asteraceae</taxon>
        <taxon>Asteroideae</taxon>
        <taxon>Anthemideae</taxon>
        <taxon>Anthemidinae</taxon>
        <taxon>Tanacetum</taxon>
    </lineage>
</organism>
<dbReference type="EMBL" id="BKCJ011561750">
    <property type="protein sequence ID" value="GFD41898.1"/>
    <property type="molecule type" value="Genomic_DNA"/>
</dbReference>
<protein>
    <submittedName>
        <fullName evidence="2">Uncharacterized protein</fullName>
    </submittedName>
</protein>
<evidence type="ECO:0000313" key="2">
    <source>
        <dbReference type="EMBL" id="GFD41898.1"/>
    </source>
</evidence>
<proteinExistence type="predicted"/>
<comment type="caution">
    <text evidence="2">The sequence shown here is derived from an EMBL/GenBank/DDBJ whole genome shotgun (WGS) entry which is preliminary data.</text>
</comment>
<accession>A0A699W837</accession>
<feature type="region of interest" description="Disordered" evidence="1">
    <location>
        <begin position="1"/>
        <end position="38"/>
    </location>
</feature>
<reference evidence="2" key="1">
    <citation type="journal article" date="2019" name="Sci. Rep.">
        <title>Draft genome of Tanacetum cinerariifolium, the natural source of mosquito coil.</title>
        <authorList>
            <person name="Yamashiro T."/>
            <person name="Shiraishi A."/>
            <person name="Satake H."/>
            <person name="Nakayama K."/>
        </authorList>
    </citation>
    <scope>NUCLEOTIDE SEQUENCE</scope>
</reference>
<feature type="non-terminal residue" evidence="2">
    <location>
        <position position="1"/>
    </location>
</feature>
<evidence type="ECO:0000256" key="1">
    <source>
        <dbReference type="SAM" id="MobiDB-lite"/>
    </source>
</evidence>
<gene>
    <name evidence="2" type="ORF">Tci_913867</name>
</gene>
<sequence>VPNPPKPVNPEEDECVEEQCTDPDHAEYNVKVPPPLSV</sequence>